<evidence type="ECO:0000256" key="1">
    <source>
        <dbReference type="SAM" id="MobiDB-lite"/>
    </source>
</evidence>
<dbReference type="EMBL" id="JASCZI010030279">
    <property type="protein sequence ID" value="MED6120523.1"/>
    <property type="molecule type" value="Genomic_DNA"/>
</dbReference>
<name>A0ABU6R967_9FABA</name>
<protein>
    <submittedName>
        <fullName evidence="2">Uncharacterized protein</fullName>
    </submittedName>
</protein>
<dbReference type="Proteomes" id="UP001341840">
    <property type="component" value="Unassembled WGS sequence"/>
</dbReference>
<dbReference type="PANTHER" id="PTHR46249">
    <property type="entry name" value="CCHC-TYPE DOMAIN-CONTAINING PROTEIN-RELATED"/>
    <property type="match status" value="1"/>
</dbReference>
<feature type="region of interest" description="Disordered" evidence="1">
    <location>
        <begin position="1"/>
        <end position="66"/>
    </location>
</feature>
<evidence type="ECO:0000313" key="2">
    <source>
        <dbReference type="EMBL" id="MED6120523.1"/>
    </source>
</evidence>
<sequence length="269" mass="30240">MPKKAIVASSKGKGIRLALPGPIKQSQSGYESGSSTQQPAQKSTKQSSQSPQSKNEAGPSTQQPKQTKADYAFPIQTLMGLQDQGVTKLNKKSWAEICSEPIPEILPSPTDEGYRLFQSKFDIQETCVPAMLKFFSIFSLSWVFSWQYQYGKSELDYPKVLPTLQRHAYVKWWSQFDSSMAYPEKVKEWFKSNPRSLKTSDPETASFLNQKAQIQAALAGSQSKKSIKGKLKQILHLLQEDEELSPNEESDQEDNPNEDDCFGINLDDD</sequence>
<feature type="region of interest" description="Disordered" evidence="1">
    <location>
        <begin position="241"/>
        <end position="269"/>
    </location>
</feature>
<gene>
    <name evidence="2" type="ORF">PIB30_021529</name>
</gene>
<reference evidence="2 3" key="1">
    <citation type="journal article" date="2023" name="Plants (Basel)">
        <title>Bridging the Gap: Combining Genomics and Transcriptomics Approaches to Understand Stylosanthes scabra, an Orphan Legume from the Brazilian Caatinga.</title>
        <authorList>
            <person name="Ferreira-Neto J.R.C."/>
            <person name="da Silva M.D."/>
            <person name="Binneck E."/>
            <person name="de Melo N.F."/>
            <person name="da Silva R.H."/>
            <person name="de Melo A.L.T.M."/>
            <person name="Pandolfi V."/>
            <person name="Bustamante F.O."/>
            <person name="Brasileiro-Vidal A.C."/>
            <person name="Benko-Iseppon A.M."/>
        </authorList>
    </citation>
    <scope>NUCLEOTIDE SEQUENCE [LARGE SCALE GENOMIC DNA]</scope>
    <source>
        <tissue evidence="2">Leaves</tissue>
    </source>
</reference>
<feature type="compositionally biased region" description="Polar residues" evidence="1">
    <location>
        <begin position="54"/>
        <end position="66"/>
    </location>
</feature>
<proteinExistence type="predicted"/>
<feature type="compositionally biased region" description="Low complexity" evidence="1">
    <location>
        <begin position="34"/>
        <end position="53"/>
    </location>
</feature>
<dbReference type="PANTHER" id="PTHR46249:SF31">
    <property type="entry name" value="AMINOTRANSFERASE-LIKE PLANT MOBILE DOMAIN-CONTAINING PROTEIN"/>
    <property type="match status" value="1"/>
</dbReference>
<evidence type="ECO:0000313" key="3">
    <source>
        <dbReference type="Proteomes" id="UP001341840"/>
    </source>
</evidence>
<feature type="compositionally biased region" description="Polar residues" evidence="1">
    <location>
        <begin position="24"/>
        <end position="33"/>
    </location>
</feature>
<accession>A0ABU6R967</accession>
<keyword evidence="3" id="KW-1185">Reference proteome</keyword>
<comment type="caution">
    <text evidence="2">The sequence shown here is derived from an EMBL/GenBank/DDBJ whole genome shotgun (WGS) entry which is preliminary data.</text>
</comment>
<organism evidence="2 3">
    <name type="scientific">Stylosanthes scabra</name>
    <dbReference type="NCBI Taxonomy" id="79078"/>
    <lineage>
        <taxon>Eukaryota</taxon>
        <taxon>Viridiplantae</taxon>
        <taxon>Streptophyta</taxon>
        <taxon>Embryophyta</taxon>
        <taxon>Tracheophyta</taxon>
        <taxon>Spermatophyta</taxon>
        <taxon>Magnoliopsida</taxon>
        <taxon>eudicotyledons</taxon>
        <taxon>Gunneridae</taxon>
        <taxon>Pentapetalae</taxon>
        <taxon>rosids</taxon>
        <taxon>fabids</taxon>
        <taxon>Fabales</taxon>
        <taxon>Fabaceae</taxon>
        <taxon>Papilionoideae</taxon>
        <taxon>50 kb inversion clade</taxon>
        <taxon>dalbergioids sensu lato</taxon>
        <taxon>Dalbergieae</taxon>
        <taxon>Pterocarpus clade</taxon>
        <taxon>Stylosanthes</taxon>
    </lineage>
</organism>